<feature type="compositionally biased region" description="Polar residues" evidence="1">
    <location>
        <begin position="414"/>
        <end position="436"/>
    </location>
</feature>
<feature type="compositionally biased region" description="Basic and acidic residues" evidence="1">
    <location>
        <begin position="137"/>
        <end position="157"/>
    </location>
</feature>
<reference evidence="2" key="1">
    <citation type="submission" date="2020-11" db="EMBL/GenBank/DDBJ databases">
        <authorList>
            <person name="Tran Van P."/>
        </authorList>
    </citation>
    <scope>NUCLEOTIDE SEQUENCE</scope>
</reference>
<feature type="compositionally biased region" description="Basic residues" evidence="1">
    <location>
        <begin position="304"/>
        <end position="314"/>
    </location>
</feature>
<feature type="region of interest" description="Disordered" evidence="1">
    <location>
        <begin position="58"/>
        <end position="79"/>
    </location>
</feature>
<protein>
    <submittedName>
        <fullName evidence="2">Uncharacterized protein</fullName>
    </submittedName>
</protein>
<evidence type="ECO:0000256" key="1">
    <source>
        <dbReference type="SAM" id="MobiDB-lite"/>
    </source>
</evidence>
<gene>
    <name evidence="2" type="ORF">TPSB3V08_LOCUS1180</name>
</gene>
<accession>A0A7R9GTM1</accession>
<sequence length="793" mass="89158">MWAMLQDVQLHKALYMVLAYHFFSANLKLLHAKTEYYLHHAKMFKCKNVDENGNAVNQSYRTEAVPNNERKEKKRRTKTNTDRNVIMSQNIEGHRGDKDIDSLIKFIESDGEGKSKQKTNYHTNGSINFNTRHRNNVKKEDSNTVPKAKREEEEKVTRSRIQSGKKERCTDKGSQLKKSNSLEEISKSKLEDLMVNDDSVKKPLGTVSVSLEFEQNKNHALPSEDEENENVKLFVNENEDNNLWWSKQENSSGKEFVDQNPNLALVGKKRREEKKKRENLPPRNEEILSTASIPLEEPDFYVVKKKQRKKKRRSSTGGQGRDSLFDDDTNMGRFTSTTNQYGTKDYQTRRGLVSNSSVFPPHDHNLNRNEGSMILYQYRHLRQRSPDHRRKSTSSMPPSDKSESSDLDSVHSLPVSSTTPKPALDQTSTSSGSTPQASYADIARMASVNIVPMNCSGRWPVVSSTKSTIPVSSTFTSAITSANLGQSPKINTGIPLGSSSKSNMVISQCSITPEESHVTNNLNHDSELLHNSLVDVCLKKDAMTNTTSDYALIPPCSVEEKPFSNTNSSNITDNLPGNLLLDDYYPSLEESLSVDKCERKAVKVNHISYLNLNISNVQMCKSSKNSLKPSEQNPNPQEMLNAFESVLVSSKTINSVSKSKSYLTRKNVTHRPPVILMDEKRREQPRTVPVVAASELIFGFEINEQLLSGSCEEESDESCVNITEVDSQEVVTANLPETLSPSVINFINYFRQPSTMFPQQDELVNFIGRGCLNGASSHVELPYPLSPSKQALT</sequence>
<evidence type="ECO:0000313" key="2">
    <source>
        <dbReference type="EMBL" id="CAD7397501.1"/>
    </source>
</evidence>
<feature type="compositionally biased region" description="Polar residues" evidence="1">
    <location>
        <begin position="118"/>
        <end position="130"/>
    </location>
</feature>
<feature type="compositionally biased region" description="Polar residues" evidence="1">
    <location>
        <begin position="332"/>
        <end position="342"/>
    </location>
</feature>
<dbReference type="AlphaFoldDB" id="A0A7R9GTM1"/>
<dbReference type="EMBL" id="OD000407">
    <property type="protein sequence ID" value="CAD7397501.1"/>
    <property type="molecule type" value="Genomic_DNA"/>
</dbReference>
<proteinExistence type="predicted"/>
<feature type="region of interest" description="Disordered" evidence="1">
    <location>
        <begin position="383"/>
        <end position="436"/>
    </location>
</feature>
<feature type="compositionally biased region" description="Basic residues" evidence="1">
    <location>
        <begin position="383"/>
        <end position="392"/>
    </location>
</feature>
<feature type="compositionally biased region" description="Basic and acidic residues" evidence="1">
    <location>
        <begin position="275"/>
        <end position="286"/>
    </location>
</feature>
<name>A0A7R9GTM1_TIMPO</name>
<feature type="region of interest" description="Disordered" evidence="1">
    <location>
        <begin position="251"/>
        <end position="291"/>
    </location>
</feature>
<feature type="region of interest" description="Disordered" evidence="1">
    <location>
        <begin position="304"/>
        <end position="347"/>
    </location>
</feature>
<organism evidence="2">
    <name type="scientific">Timema poppense</name>
    <name type="common">Walking stick</name>
    <dbReference type="NCBI Taxonomy" id="170557"/>
    <lineage>
        <taxon>Eukaryota</taxon>
        <taxon>Metazoa</taxon>
        <taxon>Ecdysozoa</taxon>
        <taxon>Arthropoda</taxon>
        <taxon>Hexapoda</taxon>
        <taxon>Insecta</taxon>
        <taxon>Pterygota</taxon>
        <taxon>Neoptera</taxon>
        <taxon>Polyneoptera</taxon>
        <taxon>Phasmatodea</taxon>
        <taxon>Timematodea</taxon>
        <taxon>Timematoidea</taxon>
        <taxon>Timematidae</taxon>
        <taxon>Timema</taxon>
    </lineage>
</organism>
<feature type="region of interest" description="Disordered" evidence="1">
    <location>
        <begin position="111"/>
        <end position="179"/>
    </location>
</feature>